<dbReference type="PANTHER" id="PTHR30055:SF235">
    <property type="entry name" value="TRANSCRIPTIONAL REGULATORY PROTEIN"/>
    <property type="match status" value="1"/>
</dbReference>
<dbReference type="InterPro" id="IPR050109">
    <property type="entry name" value="HTH-type_TetR-like_transc_reg"/>
</dbReference>
<dbReference type="Pfam" id="PF17939">
    <property type="entry name" value="TetR_C_30"/>
    <property type="match status" value="1"/>
</dbReference>
<dbReference type="Proteomes" id="UP000473325">
    <property type="component" value="Unassembled WGS sequence"/>
</dbReference>
<dbReference type="RefSeq" id="WP_160877018.1">
    <property type="nucleotide sequence ID" value="NZ_WUEK01000004.1"/>
</dbReference>
<feature type="domain" description="HTH tetR-type" evidence="3">
    <location>
        <begin position="7"/>
        <end position="68"/>
    </location>
</feature>
<evidence type="ECO:0000256" key="1">
    <source>
        <dbReference type="ARBA" id="ARBA00023125"/>
    </source>
</evidence>
<dbReference type="InterPro" id="IPR001647">
    <property type="entry name" value="HTH_TetR"/>
</dbReference>
<keyword evidence="1 2" id="KW-0238">DNA-binding</keyword>
<dbReference type="EMBL" id="WUEK01000004">
    <property type="protein sequence ID" value="MXG89509.1"/>
    <property type="molecule type" value="Genomic_DNA"/>
</dbReference>
<name>A0A6L7EYZ8_9ACTN</name>
<sequence length="215" mass="23357">MTTPAGAETRRKLVETATRAFAEDGIERASLLDIARRAGQRNRGAVHYHFGSRTGILAVVLEGHVGFLHERHAALLETALATPYDGPQAPLGPVLEALIRPCVDLADRDWEGRCFLVIVAELIGADPASVDPTIREVMARTGGQAVYDELEERLPPLPHDLRVERLTLMTTFVLRAVADRAQSVEQPQGRPQLDADRFTANLVAMVAGMLTAPAP</sequence>
<dbReference type="SUPFAM" id="SSF46689">
    <property type="entry name" value="Homeodomain-like"/>
    <property type="match status" value="1"/>
</dbReference>
<dbReference type="Pfam" id="PF00440">
    <property type="entry name" value="TetR_N"/>
    <property type="match status" value="1"/>
</dbReference>
<keyword evidence="5" id="KW-1185">Reference proteome</keyword>
<dbReference type="InterPro" id="IPR041586">
    <property type="entry name" value="PsrA_TetR_C"/>
</dbReference>
<gene>
    <name evidence="4" type="ORF">GRQ65_08090</name>
</gene>
<dbReference type="PANTHER" id="PTHR30055">
    <property type="entry name" value="HTH-TYPE TRANSCRIPTIONAL REGULATOR RUTR"/>
    <property type="match status" value="1"/>
</dbReference>
<evidence type="ECO:0000256" key="2">
    <source>
        <dbReference type="PROSITE-ProRule" id="PRU00335"/>
    </source>
</evidence>
<evidence type="ECO:0000313" key="4">
    <source>
        <dbReference type="EMBL" id="MXG89509.1"/>
    </source>
</evidence>
<protein>
    <submittedName>
        <fullName evidence="4">TetR family transcriptional regulator</fullName>
    </submittedName>
</protein>
<dbReference type="GO" id="GO:0003700">
    <property type="term" value="F:DNA-binding transcription factor activity"/>
    <property type="evidence" value="ECO:0007669"/>
    <property type="project" value="TreeGrafter"/>
</dbReference>
<reference evidence="4 5" key="1">
    <citation type="submission" date="2019-12" db="EMBL/GenBank/DDBJ databases">
        <authorList>
            <person name="Kun Z."/>
        </authorList>
    </citation>
    <scope>NUCLEOTIDE SEQUENCE [LARGE SCALE GENOMIC DNA]</scope>
    <source>
        <strain evidence="4 5">YIM 123512</strain>
    </source>
</reference>
<accession>A0A6L7EYZ8</accession>
<dbReference type="GO" id="GO:0000976">
    <property type="term" value="F:transcription cis-regulatory region binding"/>
    <property type="evidence" value="ECO:0007669"/>
    <property type="project" value="TreeGrafter"/>
</dbReference>
<comment type="caution">
    <text evidence="4">The sequence shown here is derived from an EMBL/GenBank/DDBJ whole genome shotgun (WGS) entry which is preliminary data.</text>
</comment>
<organism evidence="4 5">
    <name type="scientific">Nocardioides flavescens</name>
    <dbReference type="NCBI Taxonomy" id="2691959"/>
    <lineage>
        <taxon>Bacteria</taxon>
        <taxon>Bacillati</taxon>
        <taxon>Actinomycetota</taxon>
        <taxon>Actinomycetes</taxon>
        <taxon>Propionibacteriales</taxon>
        <taxon>Nocardioidaceae</taxon>
        <taxon>Nocardioides</taxon>
    </lineage>
</organism>
<evidence type="ECO:0000259" key="3">
    <source>
        <dbReference type="PROSITE" id="PS50977"/>
    </source>
</evidence>
<feature type="DNA-binding region" description="H-T-H motif" evidence="2">
    <location>
        <begin position="31"/>
        <end position="50"/>
    </location>
</feature>
<dbReference type="AlphaFoldDB" id="A0A6L7EYZ8"/>
<dbReference type="PROSITE" id="PS50977">
    <property type="entry name" value="HTH_TETR_2"/>
    <property type="match status" value="1"/>
</dbReference>
<proteinExistence type="predicted"/>
<dbReference type="InterPro" id="IPR009057">
    <property type="entry name" value="Homeodomain-like_sf"/>
</dbReference>
<evidence type="ECO:0000313" key="5">
    <source>
        <dbReference type="Proteomes" id="UP000473325"/>
    </source>
</evidence>
<dbReference type="Gene3D" id="1.10.357.10">
    <property type="entry name" value="Tetracycline Repressor, domain 2"/>
    <property type="match status" value="1"/>
</dbReference>